<dbReference type="InParanoid" id="A0A1E7EXC8"/>
<feature type="transmembrane region" description="Helical" evidence="1">
    <location>
        <begin position="12"/>
        <end position="34"/>
    </location>
</feature>
<keyword evidence="3" id="KW-1185">Reference proteome</keyword>
<dbReference type="PANTHER" id="PTHR37231:SF2">
    <property type="entry name" value="EXPRESSED PROTEIN"/>
    <property type="match status" value="1"/>
</dbReference>
<dbReference type="KEGG" id="fcy:FRACYDRAFT_247046"/>
<organism evidence="2 3">
    <name type="scientific">Fragilariopsis cylindrus CCMP1102</name>
    <dbReference type="NCBI Taxonomy" id="635003"/>
    <lineage>
        <taxon>Eukaryota</taxon>
        <taxon>Sar</taxon>
        <taxon>Stramenopiles</taxon>
        <taxon>Ochrophyta</taxon>
        <taxon>Bacillariophyta</taxon>
        <taxon>Bacillariophyceae</taxon>
        <taxon>Bacillariophycidae</taxon>
        <taxon>Bacillariales</taxon>
        <taxon>Bacillariaceae</taxon>
        <taxon>Fragilariopsis</taxon>
    </lineage>
</organism>
<evidence type="ECO:0000313" key="2">
    <source>
        <dbReference type="EMBL" id="OEU10507.1"/>
    </source>
</evidence>
<dbReference type="Proteomes" id="UP000095751">
    <property type="component" value="Unassembled WGS sequence"/>
</dbReference>
<evidence type="ECO:0000256" key="1">
    <source>
        <dbReference type="SAM" id="Phobius"/>
    </source>
</evidence>
<feature type="transmembrane region" description="Helical" evidence="1">
    <location>
        <begin position="222"/>
        <end position="240"/>
    </location>
</feature>
<reference evidence="2 3" key="1">
    <citation type="submission" date="2016-09" db="EMBL/GenBank/DDBJ databases">
        <title>Extensive genetic diversity and differential bi-allelic expression allows diatom success in the polar Southern Ocean.</title>
        <authorList>
            <consortium name="DOE Joint Genome Institute"/>
            <person name="Mock T."/>
            <person name="Otillar R.P."/>
            <person name="Strauss J."/>
            <person name="Dupont C."/>
            <person name="Frickenhaus S."/>
            <person name="Maumus F."/>
            <person name="Mcmullan M."/>
            <person name="Sanges R."/>
            <person name="Schmutz J."/>
            <person name="Toseland A."/>
            <person name="Valas R."/>
            <person name="Veluchamy A."/>
            <person name="Ward B.J."/>
            <person name="Allen A."/>
            <person name="Barry K."/>
            <person name="Falciatore A."/>
            <person name="Ferrante M."/>
            <person name="Fortunato A.E."/>
            <person name="Gloeckner G."/>
            <person name="Gruber A."/>
            <person name="Hipkin R."/>
            <person name="Janech M."/>
            <person name="Kroth P."/>
            <person name="Leese F."/>
            <person name="Lindquist E."/>
            <person name="Lyon B.R."/>
            <person name="Martin J."/>
            <person name="Mayer C."/>
            <person name="Parker M."/>
            <person name="Quesneville H."/>
            <person name="Raymond J."/>
            <person name="Uhlig C."/>
            <person name="Valentin K.U."/>
            <person name="Worden A.Z."/>
            <person name="Armbrust E.V."/>
            <person name="Bowler C."/>
            <person name="Green B."/>
            <person name="Moulton V."/>
            <person name="Van Oosterhout C."/>
            <person name="Grigoriev I."/>
        </authorList>
    </citation>
    <scope>NUCLEOTIDE SEQUENCE [LARGE SCALE GENOMIC DNA]</scope>
    <source>
        <strain evidence="2 3">CCMP1102</strain>
    </source>
</reference>
<keyword evidence="1" id="KW-1133">Transmembrane helix</keyword>
<dbReference type="PANTHER" id="PTHR37231">
    <property type="entry name" value="EXPRESSED PROTEIN"/>
    <property type="match status" value="1"/>
</dbReference>
<gene>
    <name evidence="2" type="ORF">FRACYDRAFT_247046</name>
</gene>
<sequence length="266" mass="28514">MVTTTTATRSSLPVGSTIIKISCLIVLVVVILLISSPLPVNSLSLQSQSQSQFHNHNSVLINGGGHQQKQRHGQFLQQRQVFLSPQVGQQQLSRHSSILYLKSTAGNNNNNDNDDDDNININEGVSLLSLETIGLLCQPVVWISLYFVKTTGGGLPAGPGGIIGAIEGLSYLLVVIFAFFPSLLPSSSFDEQQQQDDNGDDDDSAIVTTTTKTMTIVEVTTLSSRITLVLGLLTLIGLIVDQGCIPNAKPILDYSAYLPICNIPPS</sequence>
<evidence type="ECO:0000313" key="3">
    <source>
        <dbReference type="Proteomes" id="UP000095751"/>
    </source>
</evidence>
<keyword evidence="1" id="KW-0812">Transmembrane</keyword>
<name>A0A1E7EXC8_9STRA</name>
<dbReference type="EMBL" id="KV784371">
    <property type="protein sequence ID" value="OEU10507.1"/>
    <property type="molecule type" value="Genomic_DNA"/>
</dbReference>
<dbReference type="AlphaFoldDB" id="A0A1E7EXC8"/>
<feature type="transmembrane region" description="Helical" evidence="1">
    <location>
        <begin position="160"/>
        <end position="180"/>
    </location>
</feature>
<proteinExistence type="predicted"/>
<keyword evidence="1" id="KW-0472">Membrane</keyword>
<accession>A0A1E7EXC8</accession>
<protein>
    <submittedName>
        <fullName evidence="2">Uncharacterized protein</fullName>
    </submittedName>
</protein>